<gene>
    <name evidence="2" type="ORF">BO99DRAFT_147385</name>
</gene>
<dbReference type="STRING" id="1450538.A0A2V5H6I8"/>
<feature type="transmembrane region" description="Helical" evidence="1">
    <location>
        <begin position="128"/>
        <end position="152"/>
    </location>
</feature>
<feature type="transmembrane region" description="Helical" evidence="1">
    <location>
        <begin position="164"/>
        <end position="183"/>
    </location>
</feature>
<sequence>MRRSYPECRDDCEMTILEEEQSVYSSLPMVRQSAGLISRLCNGSCDFLKKTCLLLPFLPDLLEGCRFVAVQWLKTHAKKPAAGLLLSFHLELTLHAHPFVLADVGLVVSRRYSSGSMSQRSPNVPYNGGSLLGVAIAMAILQIVGVIARFYTRHSQRIAYALDDFLIVIALIASLGQSALYVVCK</sequence>
<accession>A0A2V5H6I8</accession>
<dbReference type="Proteomes" id="UP000249829">
    <property type="component" value="Unassembled WGS sequence"/>
</dbReference>
<organism evidence="2 3">
    <name type="scientific">Aspergillus violaceofuscus (strain CBS 115571)</name>
    <dbReference type="NCBI Taxonomy" id="1450538"/>
    <lineage>
        <taxon>Eukaryota</taxon>
        <taxon>Fungi</taxon>
        <taxon>Dikarya</taxon>
        <taxon>Ascomycota</taxon>
        <taxon>Pezizomycotina</taxon>
        <taxon>Eurotiomycetes</taxon>
        <taxon>Eurotiomycetidae</taxon>
        <taxon>Eurotiales</taxon>
        <taxon>Aspergillaceae</taxon>
        <taxon>Aspergillus</taxon>
    </lineage>
</organism>
<protein>
    <submittedName>
        <fullName evidence="2">Uncharacterized protein</fullName>
    </submittedName>
</protein>
<keyword evidence="3" id="KW-1185">Reference proteome</keyword>
<evidence type="ECO:0000313" key="2">
    <source>
        <dbReference type="EMBL" id="PYI19151.1"/>
    </source>
</evidence>
<reference evidence="2 3" key="1">
    <citation type="submission" date="2018-02" db="EMBL/GenBank/DDBJ databases">
        <title>The genomes of Aspergillus section Nigri reveals drivers in fungal speciation.</title>
        <authorList>
            <consortium name="DOE Joint Genome Institute"/>
            <person name="Vesth T.C."/>
            <person name="Nybo J."/>
            <person name="Theobald S."/>
            <person name="Brandl J."/>
            <person name="Frisvad J.C."/>
            <person name="Nielsen K.F."/>
            <person name="Lyhne E.K."/>
            <person name="Kogle M.E."/>
            <person name="Kuo A."/>
            <person name="Riley R."/>
            <person name="Clum A."/>
            <person name="Nolan M."/>
            <person name="Lipzen A."/>
            <person name="Salamov A."/>
            <person name="Henrissat B."/>
            <person name="Wiebenga A."/>
            <person name="De vries R.P."/>
            <person name="Grigoriev I.V."/>
            <person name="Mortensen U.H."/>
            <person name="Andersen M.R."/>
            <person name="Baker S.E."/>
        </authorList>
    </citation>
    <scope>NUCLEOTIDE SEQUENCE [LARGE SCALE GENOMIC DNA]</scope>
    <source>
        <strain evidence="2 3">CBS 115571</strain>
    </source>
</reference>
<dbReference type="EMBL" id="KZ825137">
    <property type="protein sequence ID" value="PYI19151.1"/>
    <property type="molecule type" value="Genomic_DNA"/>
</dbReference>
<keyword evidence="1" id="KW-0812">Transmembrane</keyword>
<evidence type="ECO:0000313" key="3">
    <source>
        <dbReference type="Proteomes" id="UP000249829"/>
    </source>
</evidence>
<dbReference type="AlphaFoldDB" id="A0A2V5H6I8"/>
<keyword evidence="1" id="KW-1133">Transmembrane helix</keyword>
<evidence type="ECO:0000256" key="1">
    <source>
        <dbReference type="SAM" id="Phobius"/>
    </source>
</evidence>
<proteinExistence type="predicted"/>
<keyword evidence="1" id="KW-0472">Membrane</keyword>
<name>A0A2V5H6I8_ASPV1</name>